<reference evidence="1 2" key="1">
    <citation type="submission" date="2020-03" db="EMBL/GenBank/DDBJ databases">
        <title>Genomic Encyclopedia of Type Strains, Phase IV (KMG-IV): sequencing the most valuable type-strain genomes for metagenomic binning, comparative biology and taxonomic classification.</title>
        <authorList>
            <person name="Goeker M."/>
        </authorList>
    </citation>
    <scope>NUCLEOTIDE SEQUENCE [LARGE SCALE GENOMIC DNA]</scope>
    <source>
        <strain evidence="1 2">DSM 101599</strain>
    </source>
</reference>
<dbReference type="RefSeq" id="WP_167186218.1">
    <property type="nucleotide sequence ID" value="NZ_JAASQL010000001.1"/>
</dbReference>
<dbReference type="Pfam" id="PF10758">
    <property type="entry name" value="DUF2586"/>
    <property type="match status" value="1"/>
</dbReference>
<dbReference type="Proteomes" id="UP000745859">
    <property type="component" value="Unassembled WGS sequence"/>
</dbReference>
<evidence type="ECO:0000313" key="2">
    <source>
        <dbReference type="Proteomes" id="UP000745859"/>
    </source>
</evidence>
<name>A0ABX0U893_9FLAO</name>
<protein>
    <submittedName>
        <fullName evidence="1">Uncharacterized protein</fullName>
    </submittedName>
</protein>
<comment type="caution">
    <text evidence="1">The sequence shown here is derived from an EMBL/GenBank/DDBJ whole genome shotgun (WGS) entry which is preliminary data.</text>
</comment>
<accession>A0ABX0U893</accession>
<sequence>MLPGADIQFSNGNVGSVVASADGLFGLLASAVAVATKFDLETAYLLKGMADVAELGILPDLDNHKLYITLKEFYEEAGEGTELYLYAFGKDTKVSDWFTADAGTGKVPAETLLNVANGAINGLFTCYDPTEAITVADEMDEDVVLAKQKAQLFAENYINSKFAPFFILIEAYAFTGVHADLPDLELEDNNRVGIVVGSGQKRTGVPASLGCVNHVIMGRLARIPVSSNPGKVKDGALQILTAYIVDSPVEEYDVEYLHDKGYITLRTHVGKAGYYITDDPLATNPDDDYRYISRRRVIDKAYRIAHGIATNEINEDFDLQNDGTIDPFYAKTVEGLVEEAIFNQMTANGELSRDKTDNNDLGVKATFDTTVNVATTSTTKMDLYVRPKGTSRWFKINLGFNVNLNN</sequence>
<keyword evidence="2" id="KW-1185">Reference proteome</keyword>
<dbReference type="InterPro" id="IPR019694">
    <property type="entry name" value="Phage_HP1_Orf23"/>
</dbReference>
<gene>
    <name evidence="1" type="ORF">FHR24_001497</name>
</gene>
<dbReference type="EMBL" id="JAASQL010000001">
    <property type="protein sequence ID" value="NIJ45058.1"/>
    <property type="molecule type" value="Genomic_DNA"/>
</dbReference>
<organism evidence="1 2">
    <name type="scientific">Wenyingzhuangia heitensis</name>
    <dbReference type="NCBI Taxonomy" id="1487859"/>
    <lineage>
        <taxon>Bacteria</taxon>
        <taxon>Pseudomonadati</taxon>
        <taxon>Bacteroidota</taxon>
        <taxon>Flavobacteriia</taxon>
        <taxon>Flavobacteriales</taxon>
        <taxon>Flavobacteriaceae</taxon>
        <taxon>Wenyingzhuangia</taxon>
    </lineage>
</organism>
<proteinExistence type="predicted"/>
<evidence type="ECO:0000313" key="1">
    <source>
        <dbReference type="EMBL" id="NIJ45058.1"/>
    </source>
</evidence>